<dbReference type="GO" id="GO:0003677">
    <property type="term" value="F:DNA binding"/>
    <property type="evidence" value="ECO:0007669"/>
    <property type="project" value="InterPro"/>
</dbReference>
<name>A0A6J4JGH8_9PROT</name>
<sequence>MALGVDSTGLRLCGAGEWSAEKHATKRRRSWRKLHLATDSGTGHIIASVLTDKGADCGCQVCPQLDRIGSAVASTTADGAFDRGDV</sequence>
<dbReference type="EMBL" id="CADCTL010000268">
    <property type="protein sequence ID" value="CAA9279979.1"/>
    <property type="molecule type" value="Genomic_DNA"/>
</dbReference>
<evidence type="ECO:0000259" key="1">
    <source>
        <dbReference type="Pfam" id="PF01609"/>
    </source>
</evidence>
<proteinExistence type="predicted"/>
<dbReference type="InterPro" id="IPR002559">
    <property type="entry name" value="Transposase_11"/>
</dbReference>
<gene>
    <name evidence="2" type="ORF">AVDCRST_MAG04-3654</name>
</gene>
<organism evidence="2">
    <name type="scientific">uncultured Acetobacteraceae bacterium</name>
    <dbReference type="NCBI Taxonomy" id="169975"/>
    <lineage>
        <taxon>Bacteria</taxon>
        <taxon>Pseudomonadati</taxon>
        <taxon>Pseudomonadota</taxon>
        <taxon>Alphaproteobacteria</taxon>
        <taxon>Acetobacterales</taxon>
        <taxon>Acetobacteraceae</taxon>
        <taxon>environmental samples</taxon>
    </lineage>
</organism>
<protein>
    <submittedName>
        <fullName evidence="2">Transposase</fullName>
    </submittedName>
</protein>
<dbReference type="AlphaFoldDB" id="A0A6J4JGH8"/>
<dbReference type="Pfam" id="PF01609">
    <property type="entry name" value="DDE_Tnp_1"/>
    <property type="match status" value="1"/>
</dbReference>
<reference evidence="2" key="1">
    <citation type="submission" date="2020-02" db="EMBL/GenBank/DDBJ databases">
        <authorList>
            <person name="Meier V. D."/>
        </authorList>
    </citation>
    <scope>NUCLEOTIDE SEQUENCE</scope>
    <source>
        <strain evidence="2">AVDCRST_MAG04</strain>
    </source>
</reference>
<feature type="domain" description="Transposase IS4-like" evidence="1">
    <location>
        <begin position="5"/>
        <end position="84"/>
    </location>
</feature>
<accession>A0A6J4JGH8</accession>
<evidence type="ECO:0000313" key="2">
    <source>
        <dbReference type="EMBL" id="CAA9279979.1"/>
    </source>
</evidence>
<dbReference type="GO" id="GO:0006313">
    <property type="term" value="P:DNA transposition"/>
    <property type="evidence" value="ECO:0007669"/>
    <property type="project" value="InterPro"/>
</dbReference>
<dbReference type="GO" id="GO:0004803">
    <property type="term" value="F:transposase activity"/>
    <property type="evidence" value="ECO:0007669"/>
    <property type="project" value="InterPro"/>
</dbReference>